<comment type="caution">
    <text evidence="1">The sequence shown here is derived from an EMBL/GenBank/DDBJ whole genome shotgun (WGS) entry which is preliminary data.</text>
</comment>
<dbReference type="InterPro" id="IPR011989">
    <property type="entry name" value="ARM-like"/>
</dbReference>
<gene>
    <name evidence="1" type="ORF">SCARUB_02112</name>
</gene>
<evidence type="ECO:0000313" key="2">
    <source>
        <dbReference type="Proteomes" id="UP000094056"/>
    </source>
</evidence>
<reference evidence="1 2" key="1">
    <citation type="submission" date="2016-07" db="EMBL/GenBank/DDBJ databases">
        <title>Draft genome of Scalindua rubra, obtained from a brine-seawater interface in the Red Sea, sheds light on salt adaptation in anammox bacteria.</title>
        <authorList>
            <person name="Speth D.R."/>
            <person name="Lagkouvardos I."/>
            <person name="Wang Y."/>
            <person name="Qian P.-Y."/>
            <person name="Dutilh B.E."/>
            <person name="Jetten M.S."/>
        </authorList>
    </citation>
    <scope>NUCLEOTIDE SEQUENCE [LARGE SCALE GENOMIC DNA]</scope>
    <source>
        <strain evidence="1">BSI-1</strain>
    </source>
</reference>
<protein>
    <submittedName>
        <fullName evidence="1">Uncharacterized protein</fullName>
    </submittedName>
</protein>
<name>A0A1E3XAU8_9BACT</name>
<dbReference type="AlphaFoldDB" id="A0A1E3XAU8"/>
<dbReference type="Gene3D" id="1.25.10.10">
    <property type="entry name" value="Leucine-rich Repeat Variant"/>
    <property type="match status" value="1"/>
</dbReference>
<proteinExistence type="predicted"/>
<accession>A0A1E3XAU8</accession>
<evidence type="ECO:0000313" key="1">
    <source>
        <dbReference type="EMBL" id="ODS32730.1"/>
    </source>
</evidence>
<dbReference type="EMBL" id="MAYW01000050">
    <property type="protein sequence ID" value="ODS32730.1"/>
    <property type="molecule type" value="Genomic_DNA"/>
</dbReference>
<dbReference type="Proteomes" id="UP000094056">
    <property type="component" value="Unassembled WGS sequence"/>
</dbReference>
<organism evidence="1 2">
    <name type="scientific">Candidatus Scalindua rubra</name>
    <dbReference type="NCBI Taxonomy" id="1872076"/>
    <lineage>
        <taxon>Bacteria</taxon>
        <taxon>Pseudomonadati</taxon>
        <taxon>Planctomycetota</taxon>
        <taxon>Candidatus Brocadiia</taxon>
        <taxon>Candidatus Brocadiales</taxon>
        <taxon>Candidatus Scalinduaceae</taxon>
        <taxon>Candidatus Scalindua</taxon>
    </lineage>
</organism>
<sequence>MNLVSCPAKNCPTVRWALGKLKDVRACESLIASLKDKNLEVVAAAYSFFIKRGMSDTETVLIEALDKYGTKKMAMDFLSCRNSDLKEAAYEWAKIRGYKIKPYPDSIDVPVWGNNG</sequence>